<dbReference type="EMBL" id="CP092488">
    <property type="protein sequence ID" value="UMB69150.1"/>
    <property type="molecule type" value="Genomic_DNA"/>
</dbReference>
<dbReference type="SUPFAM" id="SSF49879">
    <property type="entry name" value="SMAD/FHA domain"/>
    <property type="match status" value="1"/>
</dbReference>
<dbReference type="Proteomes" id="UP001055336">
    <property type="component" value="Chromosome"/>
</dbReference>
<dbReference type="InterPro" id="IPR010982">
    <property type="entry name" value="Lambda_DNA-bd_dom_sf"/>
</dbReference>
<dbReference type="Gene3D" id="2.60.200.20">
    <property type="match status" value="1"/>
</dbReference>
<evidence type="ECO:0000256" key="2">
    <source>
        <dbReference type="SAM" id="MobiDB-lite"/>
    </source>
</evidence>
<dbReference type="InterPro" id="IPR008984">
    <property type="entry name" value="SMAD_FHA_dom_sf"/>
</dbReference>
<sequence>MTTGQRASAAIPDLTVRIGSQSHPLKADDGVAVIGRDPSATVRLNDGRISRSHVRLEPRHDGWQLIDTSTNGIFVDGVRRNSALITGPMTVHFGDADGIPVTLMPAGPRGETVRTGVENEPDDPDDEDQWDELAETDPDVARAGRAVAARRRELDITQRSLARDKVINAGTLIAFEKGRSWPRRGTLAKLEEVLDWPPGTIARIRNGSPIAPSNDVTEVLTDTIQAPMMAEAVELAMHGIGTAVEALPDPSAPDFTQRVTPILATLRQLETLAANAARNARGTPSVVLALSAVRRRYNELMLQAAKSPSATLGQRLYGARHRAELNVDEAANAAGVSTEALLDAEAERSVPPDAAAAIETLIAQLAIS</sequence>
<reference evidence="4" key="1">
    <citation type="submission" date="2022-08" db="EMBL/GenBank/DDBJ databases">
        <title>Whole genome sequencing of non-tuberculosis mycobacteria type-strains.</title>
        <authorList>
            <person name="Igarashi Y."/>
            <person name="Osugi A."/>
            <person name="Mitarai S."/>
        </authorList>
    </citation>
    <scope>NUCLEOTIDE SEQUENCE</scope>
    <source>
        <strain evidence="4">DSM 45127</strain>
    </source>
</reference>
<keyword evidence="1" id="KW-0597">Phosphoprotein</keyword>
<dbReference type="InterPro" id="IPR000253">
    <property type="entry name" value="FHA_dom"/>
</dbReference>
<dbReference type="InterPro" id="IPR001387">
    <property type="entry name" value="Cro/C1-type_HTH"/>
</dbReference>
<evidence type="ECO:0000313" key="4">
    <source>
        <dbReference type="EMBL" id="UMB69150.1"/>
    </source>
</evidence>
<protein>
    <submittedName>
        <fullName evidence="4">FHA domain-containing protein</fullName>
    </submittedName>
</protein>
<dbReference type="Pfam" id="PF00498">
    <property type="entry name" value="FHA"/>
    <property type="match status" value="1"/>
</dbReference>
<keyword evidence="5" id="KW-1185">Reference proteome</keyword>
<dbReference type="RefSeq" id="WP_240260884.1">
    <property type="nucleotide sequence ID" value="NZ_CP092488.2"/>
</dbReference>
<name>A0ABY3VIA2_9MYCO</name>
<feature type="region of interest" description="Disordered" evidence="2">
    <location>
        <begin position="107"/>
        <end position="131"/>
    </location>
</feature>
<dbReference type="SUPFAM" id="SSF47413">
    <property type="entry name" value="lambda repressor-like DNA-binding domains"/>
    <property type="match status" value="1"/>
</dbReference>
<feature type="domain" description="FHA" evidence="3">
    <location>
        <begin position="32"/>
        <end position="80"/>
    </location>
</feature>
<evidence type="ECO:0000313" key="5">
    <source>
        <dbReference type="Proteomes" id="UP001055336"/>
    </source>
</evidence>
<dbReference type="CDD" id="cd00093">
    <property type="entry name" value="HTH_XRE"/>
    <property type="match status" value="1"/>
</dbReference>
<proteinExistence type="predicted"/>
<evidence type="ECO:0000259" key="3">
    <source>
        <dbReference type="PROSITE" id="PS50006"/>
    </source>
</evidence>
<feature type="compositionally biased region" description="Acidic residues" evidence="2">
    <location>
        <begin position="119"/>
        <end position="131"/>
    </location>
</feature>
<dbReference type="SMART" id="SM00240">
    <property type="entry name" value="FHA"/>
    <property type="match status" value="1"/>
</dbReference>
<gene>
    <name evidence="4" type="ORF">MKK62_22730</name>
</gene>
<dbReference type="Pfam" id="PF01381">
    <property type="entry name" value="HTH_3"/>
    <property type="match status" value="1"/>
</dbReference>
<dbReference type="Gene3D" id="1.10.260.40">
    <property type="entry name" value="lambda repressor-like DNA-binding domains"/>
    <property type="match status" value="1"/>
</dbReference>
<dbReference type="PROSITE" id="PS50006">
    <property type="entry name" value="FHA_DOMAIN"/>
    <property type="match status" value="1"/>
</dbReference>
<evidence type="ECO:0000256" key="1">
    <source>
        <dbReference type="ARBA" id="ARBA00022553"/>
    </source>
</evidence>
<organism evidence="4 5">
    <name type="scientific">Mycobacterium paraterrae</name>
    <dbReference type="NCBI Taxonomy" id="577492"/>
    <lineage>
        <taxon>Bacteria</taxon>
        <taxon>Bacillati</taxon>
        <taxon>Actinomycetota</taxon>
        <taxon>Actinomycetes</taxon>
        <taxon>Mycobacteriales</taxon>
        <taxon>Mycobacteriaceae</taxon>
        <taxon>Mycobacterium</taxon>
    </lineage>
</organism>
<accession>A0ABY3VIA2</accession>